<evidence type="ECO:0000313" key="3">
    <source>
        <dbReference type="Proteomes" id="UP001175001"/>
    </source>
</evidence>
<evidence type="ECO:0000313" key="2">
    <source>
        <dbReference type="EMBL" id="KAK0663604.1"/>
    </source>
</evidence>
<dbReference type="EMBL" id="JAUJDW010000003">
    <property type="protein sequence ID" value="KAK0663604.1"/>
    <property type="molecule type" value="Genomic_DNA"/>
</dbReference>
<proteinExistence type="predicted"/>
<reference evidence="2" key="1">
    <citation type="submission" date="2023-06" db="EMBL/GenBank/DDBJ databases">
        <title>Multi-omics analyses reveal the molecular pathogenesis toolkit of Lasiodiplodia hormozganensis, a cross-kingdom pathogen.</title>
        <authorList>
            <person name="Felix C."/>
            <person name="Meneses R."/>
            <person name="Goncalves M.F.M."/>
            <person name="Tilleman L."/>
            <person name="Duarte A.S."/>
            <person name="Jorrin-Novo J.V."/>
            <person name="Van De Peer Y."/>
            <person name="Deforce D."/>
            <person name="Van Nieuwerburgh F."/>
            <person name="Esteves A.C."/>
            <person name="Alves A."/>
        </authorList>
    </citation>
    <scope>NUCLEOTIDE SEQUENCE</scope>
    <source>
        <strain evidence="2">CBS 339.90</strain>
    </source>
</reference>
<gene>
    <name evidence="2" type="ORF">DIS24_g907</name>
</gene>
<comment type="caution">
    <text evidence="2">The sequence shown here is derived from an EMBL/GenBank/DDBJ whole genome shotgun (WGS) entry which is preliminary data.</text>
</comment>
<evidence type="ECO:0000256" key="1">
    <source>
        <dbReference type="SAM" id="SignalP"/>
    </source>
</evidence>
<feature type="chain" id="PRO_5041313712" evidence="1">
    <location>
        <begin position="18"/>
        <end position="268"/>
    </location>
</feature>
<name>A0AA40D7Z7_9PEZI</name>
<accession>A0AA40D7Z7</accession>
<dbReference type="AlphaFoldDB" id="A0AA40D7Z7"/>
<keyword evidence="1" id="KW-0732">Signal</keyword>
<dbReference type="Proteomes" id="UP001175001">
    <property type="component" value="Unassembled WGS sequence"/>
</dbReference>
<sequence>MLPLLLTALALSGASSAASSTSFSGSSTSTGPTTTSTEISFAFVYDSPDIYVPTSGVSGKVWNVTSSTTTMVFHCPSGSAKSSSNDTAGVLCAAGDDGGPVAVEFGDDYWSMGFVQPLGTDAFAPQTTLAEPVTAGYEMHCDITGSKTSASPVCTVNVTSVPAAVKTADLMALDRCWEEDVAGPRSEVDEGTYNTASITSCMSSVSADPTTAYTVTRNPANVKYWTVTVTEVAAGVTLEPSNAASGSLSVRLSAAAVVGFAIILAVAL</sequence>
<keyword evidence="3" id="KW-1185">Reference proteome</keyword>
<organism evidence="2 3">
    <name type="scientific">Lasiodiplodia hormozganensis</name>
    <dbReference type="NCBI Taxonomy" id="869390"/>
    <lineage>
        <taxon>Eukaryota</taxon>
        <taxon>Fungi</taxon>
        <taxon>Dikarya</taxon>
        <taxon>Ascomycota</taxon>
        <taxon>Pezizomycotina</taxon>
        <taxon>Dothideomycetes</taxon>
        <taxon>Dothideomycetes incertae sedis</taxon>
        <taxon>Botryosphaeriales</taxon>
        <taxon>Botryosphaeriaceae</taxon>
        <taxon>Lasiodiplodia</taxon>
    </lineage>
</organism>
<protein>
    <submittedName>
        <fullName evidence="2">Uncharacterized protein</fullName>
    </submittedName>
</protein>
<feature type="signal peptide" evidence="1">
    <location>
        <begin position="1"/>
        <end position="17"/>
    </location>
</feature>